<dbReference type="EMBL" id="MH884509">
    <property type="protein sequence ID" value="AYP68434.1"/>
    <property type="molecule type" value="Genomic_DNA"/>
</dbReference>
<evidence type="ECO:0000313" key="2">
    <source>
        <dbReference type="EMBL" id="AYP68434.1"/>
    </source>
</evidence>
<feature type="region of interest" description="Disordered" evidence="1">
    <location>
        <begin position="214"/>
        <end position="233"/>
    </location>
</feature>
<keyword evidence="3" id="KW-1185">Reference proteome</keyword>
<evidence type="ECO:0000313" key="3">
    <source>
        <dbReference type="Proteomes" id="UP000275028"/>
    </source>
</evidence>
<organism evidence="2 3">
    <name type="scientific">Bacillus phage vB_BboS-125</name>
    <dbReference type="NCBI Taxonomy" id="2419618"/>
    <lineage>
        <taxon>Viruses</taxon>
        <taxon>Duplodnaviria</taxon>
        <taxon>Heunggongvirae</taxon>
        <taxon>Uroviricota</taxon>
        <taxon>Caudoviricetes</taxon>
        <taxon>Elmenteitavirus</taxon>
        <taxon>Elmenteitavirus ev125</taxon>
    </lineage>
</organism>
<name>A0A3G3BW03_9CAUD</name>
<sequence length="233" mass="25917">MAKAEKLKLPEGYDPHDDDLKKQLHELADKKNFIAERQGRPILCCGARKKKGPGFCKSVAGSGTDHPGYGRCKFCGGNNTGPKTPEGKAKVAQNGRKHGFYSEVLNQAERDTYEELLEKKQLGLEHEIYMMKAKILAYLKRYSLKEQGAGYDGLKQWYKDGEEKAFYHAGTIEDRPLQRALETLRRLVDSHAKLTQTTGDDLLSSINQELRAASQGSVSLSWGGDAQKKEGGN</sequence>
<gene>
    <name evidence="2" type="ORF">BboS125_00065</name>
</gene>
<evidence type="ECO:0000256" key="1">
    <source>
        <dbReference type="SAM" id="MobiDB-lite"/>
    </source>
</evidence>
<proteinExistence type="predicted"/>
<protein>
    <submittedName>
        <fullName evidence="2">Uncharacterized protein</fullName>
    </submittedName>
</protein>
<reference evidence="2 3" key="1">
    <citation type="submission" date="2018-09" db="EMBL/GenBank/DDBJ databases">
        <title>Comparative Genomic Analysis of Eight Novel Haloalkaliphilic Bacteriophages from Lake Elmenteita, Kenya.</title>
        <authorList>
            <person name="Akhwale J.K."/>
        </authorList>
    </citation>
    <scope>NUCLEOTIDE SEQUENCE [LARGE SCALE GENOMIC DNA]</scope>
</reference>
<accession>A0A3G3BW03</accession>
<dbReference type="Proteomes" id="UP000275028">
    <property type="component" value="Segment"/>
</dbReference>